<evidence type="ECO:0000256" key="3">
    <source>
        <dbReference type="ARBA" id="ARBA00023239"/>
    </source>
</evidence>
<evidence type="ECO:0000256" key="1">
    <source>
        <dbReference type="ARBA" id="ARBA00005568"/>
    </source>
</evidence>
<dbReference type="InterPro" id="IPR050251">
    <property type="entry name" value="HpcH-HpaI_aldolase"/>
</dbReference>
<feature type="domain" description="HpcH/HpaI aldolase/citrate lyase" evidence="4">
    <location>
        <begin position="17"/>
        <end position="224"/>
    </location>
</feature>
<evidence type="ECO:0000259" key="4">
    <source>
        <dbReference type="Pfam" id="PF03328"/>
    </source>
</evidence>
<keyword evidence="6" id="KW-1185">Reference proteome</keyword>
<dbReference type="Proteomes" id="UP000755104">
    <property type="component" value="Unassembled WGS sequence"/>
</dbReference>
<organism evidence="5 6">
    <name type="scientific">Qipengyuania qiaonensis</name>
    <dbReference type="NCBI Taxonomy" id="2867240"/>
    <lineage>
        <taxon>Bacteria</taxon>
        <taxon>Pseudomonadati</taxon>
        <taxon>Pseudomonadota</taxon>
        <taxon>Alphaproteobacteria</taxon>
        <taxon>Sphingomonadales</taxon>
        <taxon>Erythrobacteraceae</taxon>
        <taxon>Qipengyuania</taxon>
    </lineage>
</organism>
<dbReference type="PANTHER" id="PTHR30502:SF0">
    <property type="entry name" value="PHOSPHOENOLPYRUVATE CARBOXYLASE FAMILY PROTEIN"/>
    <property type="match status" value="1"/>
</dbReference>
<keyword evidence="3" id="KW-0456">Lyase</keyword>
<dbReference type="RefSeq" id="WP_221557987.1">
    <property type="nucleotide sequence ID" value="NZ_JAIGNO010000005.1"/>
</dbReference>
<dbReference type="InterPro" id="IPR015813">
    <property type="entry name" value="Pyrv/PenolPyrv_kinase-like_dom"/>
</dbReference>
<dbReference type="InterPro" id="IPR005000">
    <property type="entry name" value="Aldolase/citrate-lyase_domain"/>
</dbReference>
<comment type="caution">
    <text evidence="5">The sequence shown here is derived from an EMBL/GenBank/DDBJ whole genome shotgun (WGS) entry which is preliminary data.</text>
</comment>
<reference evidence="5 6" key="1">
    <citation type="submission" date="2021-08" db="EMBL/GenBank/DDBJ databases">
        <title>Comparative Genomics Analysis of the Genus Qipengyuania Reveals Extensive Genetic Diversity and Metabolic Versatility, Including the Description of Fifteen Novel Species.</title>
        <authorList>
            <person name="Liu Y."/>
        </authorList>
    </citation>
    <scope>NUCLEOTIDE SEQUENCE [LARGE SCALE GENOMIC DNA]</scope>
    <source>
        <strain evidence="5 6">6D47A</strain>
    </source>
</reference>
<comment type="similarity">
    <text evidence="1">Belongs to the HpcH/HpaI aldolase family.</text>
</comment>
<evidence type="ECO:0000313" key="5">
    <source>
        <dbReference type="EMBL" id="MBX7482720.1"/>
    </source>
</evidence>
<gene>
    <name evidence="5" type="ORF">K3174_09255</name>
</gene>
<dbReference type="Pfam" id="PF03328">
    <property type="entry name" value="HpcH_HpaI"/>
    <property type="match status" value="1"/>
</dbReference>
<protein>
    <recommendedName>
        <fullName evidence="4">HpcH/HpaI aldolase/citrate lyase domain-containing protein</fullName>
    </recommendedName>
</protein>
<dbReference type="EMBL" id="JAIGNO010000005">
    <property type="protein sequence ID" value="MBX7482720.1"/>
    <property type="molecule type" value="Genomic_DNA"/>
</dbReference>
<proteinExistence type="inferred from homology"/>
<name>A0ABS7J5W2_9SPHN</name>
<evidence type="ECO:0000313" key="6">
    <source>
        <dbReference type="Proteomes" id="UP000755104"/>
    </source>
</evidence>
<keyword evidence="2" id="KW-0479">Metal-binding</keyword>
<dbReference type="InterPro" id="IPR040442">
    <property type="entry name" value="Pyrv_kinase-like_dom_sf"/>
</dbReference>
<accession>A0ABS7J5W2</accession>
<sequence>MTAKTVRAKLGGGEAVFGVFTPGSSMAQAEILARAGFDFLILDAEHGTVGPEQVAALAMACEAHGCAPLVRVPSLDRRAIGKPLDFGAVGIVAPMINSRANGEALLTAALYPPHGSRGLAMTRNLGFGMGQGDVAARINAANEAVLTIAQIETREAIANLDEIMSLSRIDVIFVGPADLSSSLGIPLQFTHPDFLGAMMQVATKAREHGKHLGVLVNEPEQIKRLYPLGFRLFAGYLNMMLAKMARRFVVECGEAAGGTAE</sequence>
<dbReference type="PANTHER" id="PTHR30502">
    <property type="entry name" value="2-KETO-3-DEOXY-L-RHAMNONATE ALDOLASE"/>
    <property type="match status" value="1"/>
</dbReference>
<dbReference type="SUPFAM" id="SSF51621">
    <property type="entry name" value="Phosphoenolpyruvate/pyruvate domain"/>
    <property type="match status" value="1"/>
</dbReference>
<dbReference type="Gene3D" id="3.20.20.60">
    <property type="entry name" value="Phosphoenolpyruvate-binding domains"/>
    <property type="match status" value="1"/>
</dbReference>
<evidence type="ECO:0000256" key="2">
    <source>
        <dbReference type="ARBA" id="ARBA00022723"/>
    </source>
</evidence>